<evidence type="ECO:0000256" key="1">
    <source>
        <dbReference type="SAM" id="MobiDB-lite"/>
    </source>
</evidence>
<accession>A0ABD2JAM9</accession>
<feature type="region of interest" description="Disordered" evidence="1">
    <location>
        <begin position="54"/>
        <end position="107"/>
    </location>
</feature>
<evidence type="ECO:0000256" key="2">
    <source>
        <dbReference type="SAM" id="SignalP"/>
    </source>
</evidence>
<comment type="caution">
    <text evidence="3">The sequence shown here is derived from an EMBL/GenBank/DDBJ whole genome shotgun (WGS) entry which is preliminary data.</text>
</comment>
<protein>
    <submittedName>
        <fullName evidence="3">Uncharacterized protein</fullName>
    </submittedName>
</protein>
<dbReference type="Proteomes" id="UP001620626">
    <property type="component" value="Unassembled WGS sequence"/>
</dbReference>
<evidence type="ECO:0000313" key="4">
    <source>
        <dbReference type="Proteomes" id="UP001620626"/>
    </source>
</evidence>
<proteinExistence type="predicted"/>
<sequence>MNAQFPALLMLAIVLMFCVLLFSTICEAAPKKNKEKKEEIHFVDEANFRGFVQQKTGRPADVQTTSDTSASLNAWLPPADQEEGGTASSATSKSAKKRIRKMVVSSE</sequence>
<keyword evidence="4" id="KW-1185">Reference proteome</keyword>
<feature type="chain" id="PRO_5044890453" evidence="2">
    <location>
        <begin position="29"/>
        <end position="107"/>
    </location>
</feature>
<organism evidence="3 4">
    <name type="scientific">Heterodera trifolii</name>
    <dbReference type="NCBI Taxonomy" id="157864"/>
    <lineage>
        <taxon>Eukaryota</taxon>
        <taxon>Metazoa</taxon>
        <taxon>Ecdysozoa</taxon>
        <taxon>Nematoda</taxon>
        <taxon>Chromadorea</taxon>
        <taxon>Rhabditida</taxon>
        <taxon>Tylenchina</taxon>
        <taxon>Tylenchomorpha</taxon>
        <taxon>Tylenchoidea</taxon>
        <taxon>Heteroderidae</taxon>
        <taxon>Heteroderinae</taxon>
        <taxon>Heterodera</taxon>
    </lineage>
</organism>
<dbReference type="EMBL" id="JBICBT010001016">
    <property type="protein sequence ID" value="KAL3087675.1"/>
    <property type="molecule type" value="Genomic_DNA"/>
</dbReference>
<keyword evidence="2" id="KW-0732">Signal</keyword>
<name>A0ABD2JAM9_9BILA</name>
<evidence type="ECO:0000313" key="3">
    <source>
        <dbReference type="EMBL" id="KAL3087675.1"/>
    </source>
</evidence>
<feature type="compositionally biased region" description="Polar residues" evidence="1">
    <location>
        <begin position="62"/>
        <end position="72"/>
    </location>
</feature>
<dbReference type="AlphaFoldDB" id="A0ABD2JAM9"/>
<gene>
    <name evidence="3" type="ORF">niasHT_028981</name>
</gene>
<reference evidence="3 4" key="1">
    <citation type="submission" date="2024-10" db="EMBL/GenBank/DDBJ databases">
        <authorList>
            <person name="Kim D."/>
        </authorList>
    </citation>
    <scope>NUCLEOTIDE SEQUENCE [LARGE SCALE GENOMIC DNA]</scope>
    <source>
        <strain evidence="3">BH-2024</strain>
    </source>
</reference>
<feature type="signal peptide" evidence="2">
    <location>
        <begin position="1"/>
        <end position="28"/>
    </location>
</feature>